<comment type="subcellular location">
    <subcellularLocation>
        <location evidence="2">Cytoplasm</location>
    </subcellularLocation>
    <subcellularLocation>
        <location evidence="1">Nucleus</location>
    </subcellularLocation>
</comment>
<evidence type="ECO:0000313" key="10">
    <source>
        <dbReference type="EMBL" id="KAF2103393.1"/>
    </source>
</evidence>
<keyword evidence="6" id="KW-0963">Cytoplasm</keyword>
<proteinExistence type="inferred from homology"/>
<comment type="pathway">
    <text evidence="3">tRNA modification; 5-methoxycarbonylmethyl-2-thiouridine-tRNA biosynthesis.</text>
</comment>
<keyword evidence="11" id="KW-1185">Reference proteome</keyword>
<dbReference type="InterPro" id="IPR008728">
    <property type="entry name" value="Elongator_complex_protein_4"/>
</dbReference>
<evidence type="ECO:0000256" key="5">
    <source>
        <dbReference type="ARBA" id="ARBA00020265"/>
    </source>
</evidence>
<accession>A0A9P4MA04</accession>
<dbReference type="PANTHER" id="PTHR12896:SF1">
    <property type="entry name" value="ELONGATOR COMPLEX PROTEIN 4"/>
    <property type="match status" value="1"/>
</dbReference>
<evidence type="ECO:0000256" key="3">
    <source>
        <dbReference type="ARBA" id="ARBA00005043"/>
    </source>
</evidence>
<feature type="region of interest" description="Disordered" evidence="9">
    <location>
        <begin position="145"/>
        <end position="170"/>
    </location>
</feature>
<evidence type="ECO:0000256" key="2">
    <source>
        <dbReference type="ARBA" id="ARBA00004496"/>
    </source>
</evidence>
<dbReference type="Pfam" id="PF05625">
    <property type="entry name" value="PAXNEB"/>
    <property type="match status" value="1"/>
</dbReference>
<feature type="compositionally biased region" description="Polar residues" evidence="9">
    <location>
        <begin position="116"/>
        <end position="127"/>
    </location>
</feature>
<keyword evidence="8" id="KW-0539">Nucleus</keyword>
<gene>
    <name evidence="10" type="ORF">NA57DRAFT_63939</name>
</gene>
<sequence length="390" mass="41861">MSFSKRSVPLGRANRTSAVSTGSPGTSAPGIRPSPITGQPTTSTGCSSLDALLAANAGLSLGTSLLIEETGTTDYASALLRCFAAEGILQGHQVHLVGVGDRWGRELPGAIGESISDGQKQTSPSQSDQEKMKIAWRYERLGSHGERAPIPSRIQPQPGDATDTKDSTPPPAEHFCHTFDFTKRLDFPPAAKQINYIPLSPTPTSSPFDPIITSLQSSISNSQPDTLHRLIIPSLLSPAYYPAHSPSPDHILRFLHSLRALLRLHTSRLTAMLSLPLSLHPRSTGLTRWIERLVDGVAELQPFPHTFDASTATRPGSKEEEKPQGMVRVHALPVFTERGGGEGKGVAEGGDDLCFVVSRRKFLIRAFNLPPVEGDTEAQGGQAGGKDMEF</sequence>
<evidence type="ECO:0000256" key="4">
    <source>
        <dbReference type="ARBA" id="ARBA00007573"/>
    </source>
</evidence>
<reference evidence="10" key="1">
    <citation type="journal article" date="2020" name="Stud. Mycol.">
        <title>101 Dothideomycetes genomes: a test case for predicting lifestyles and emergence of pathogens.</title>
        <authorList>
            <person name="Haridas S."/>
            <person name="Albert R."/>
            <person name="Binder M."/>
            <person name="Bloem J."/>
            <person name="Labutti K."/>
            <person name="Salamov A."/>
            <person name="Andreopoulos B."/>
            <person name="Baker S."/>
            <person name="Barry K."/>
            <person name="Bills G."/>
            <person name="Bluhm B."/>
            <person name="Cannon C."/>
            <person name="Castanera R."/>
            <person name="Culley D."/>
            <person name="Daum C."/>
            <person name="Ezra D."/>
            <person name="Gonzalez J."/>
            <person name="Henrissat B."/>
            <person name="Kuo A."/>
            <person name="Liang C."/>
            <person name="Lipzen A."/>
            <person name="Lutzoni F."/>
            <person name="Magnuson J."/>
            <person name="Mondo S."/>
            <person name="Nolan M."/>
            <person name="Ohm R."/>
            <person name="Pangilinan J."/>
            <person name="Park H.-J."/>
            <person name="Ramirez L."/>
            <person name="Alfaro M."/>
            <person name="Sun H."/>
            <person name="Tritt A."/>
            <person name="Yoshinaga Y."/>
            <person name="Zwiers L.-H."/>
            <person name="Turgeon B."/>
            <person name="Goodwin S."/>
            <person name="Spatafora J."/>
            <person name="Crous P."/>
            <person name="Grigoriev I."/>
        </authorList>
    </citation>
    <scope>NUCLEOTIDE SEQUENCE</scope>
    <source>
        <strain evidence="10">CBS 133067</strain>
    </source>
</reference>
<feature type="region of interest" description="Disordered" evidence="9">
    <location>
        <begin position="306"/>
        <end position="325"/>
    </location>
</feature>
<evidence type="ECO:0000256" key="7">
    <source>
        <dbReference type="ARBA" id="ARBA00022694"/>
    </source>
</evidence>
<evidence type="ECO:0000313" key="11">
    <source>
        <dbReference type="Proteomes" id="UP000799772"/>
    </source>
</evidence>
<dbReference type="GO" id="GO:0002098">
    <property type="term" value="P:tRNA wobble uridine modification"/>
    <property type="evidence" value="ECO:0007669"/>
    <property type="project" value="InterPro"/>
</dbReference>
<dbReference type="EMBL" id="ML978122">
    <property type="protein sequence ID" value="KAF2103393.1"/>
    <property type="molecule type" value="Genomic_DNA"/>
</dbReference>
<dbReference type="InterPro" id="IPR027417">
    <property type="entry name" value="P-loop_NTPase"/>
</dbReference>
<comment type="similarity">
    <text evidence="4">Belongs to the ELP4 family.</text>
</comment>
<organism evidence="10 11">
    <name type="scientific">Rhizodiscina lignyota</name>
    <dbReference type="NCBI Taxonomy" id="1504668"/>
    <lineage>
        <taxon>Eukaryota</taxon>
        <taxon>Fungi</taxon>
        <taxon>Dikarya</taxon>
        <taxon>Ascomycota</taxon>
        <taxon>Pezizomycotina</taxon>
        <taxon>Dothideomycetes</taxon>
        <taxon>Pleosporomycetidae</taxon>
        <taxon>Aulographales</taxon>
        <taxon>Rhizodiscinaceae</taxon>
        <taxon>Rhizodiscina</taxon>
    </lineage>
</organism>
<dbReference type="CDD" id="cd19494">
    <property type="entry name" value="Elp4"/>
    <property type="match status" value="1"/>
</dbReference>
<evidence type="ECO:0000256" key="1">
    <source>
        <dbReference type="ARBA" id="ARBA00004123"/>
    </source>
</evidence>
<protein>
    <recommendedName>
        <fullName evidence="5">Elongator complex protein 4</fullName>
    </recommendedName>
</protein>
<feature type="region of interest" description="Disordered" evidence="9">
    <location>
        <begin position="1"/>
        <end position="43"/>
    </location>
</feature>
<dbReference type="GO" id="GO:0033588">
    <property type="term" value="C:elongator holoenzyme complex"/>
    <property type="evidence" value="ECO:0007669"/>
    <property type="project" value="InterPro"/>
</dbReference>
<dbReference type="AlphaFoldDB" id="A0A9P4MA04"/>
<feature type="compositionally biased region" description="Polar residues" evidence="9">
    <location>
        <begin position="14"/>
        <end position="26"/>
    </location>
</feature>
<comment type="caution">
    <text evidence="10">The sequence shown here is derived from an EMBL/GenBank/DDBJ whole genome shotgun (WGS) entry which is preliminary data.</text>
</comment>
<evidence type="ECO:0000256" key="8">
    <source>
        <dbReference type="ARBA" id="ARBA00023242"/>
    </source>
</evidence>
<dbReference type="PANTHER" id="PTHR12896">
    <property type="entry name" value="PAX6 NEIGHBOR PROTEIN PAXNEB"/>
    <property type="match status" value="1"/>
</dbReference>
<dbReference type="GO" id="GO:0005737">
    <property type="term" value="C:cytoplasm"/>
    <property type="evidence" value="ECO:0007669"/>
    <property type="project" value="UniProtKB-SubCell"/>
</dbReference>
<name>A0A9P4MA04_9PEZI</name>
<dbReference type="Gene3D" id="3.40.50.300">
    <property type="entry name" value="P-loop containing nucleotide triphosphate hydrolases"/>
    <property type="match status" value="1"/>
</dbReference>
<keyword evidence="7" id="KW-0819">tRNA processing</keyword>
<dbReference type="Proteomes" id="UP000799772">
    <property type="component" value="Unassembled WGS sequence"/>
</dbReference>
<evidence type="ECO:0000256" key="6">
    <source>
        <dbReference type="ARBA" id="ARBA00022490"/>
    </source>
</evidence>
<dbReference type="GO" id="GO:0008023">
    <property type="term" value="C:transcription elongation factor complex"/>
    <property type="evidence" value="ECO:0007669"/>
    <property type="project" value="TreeGrafter"/>
</dbReference>
<dbReference type="OrthoDB" id="289162at2759"/>
<feature type="region of interest" description="Disordered" evidence="9">
    <location>
        <begin position="108"/>
        <end position="131"/>
    </location>
</feature>
<evidence type="ECO:0000256" key="9">
    <source>
        <dbReference type="SAM" id="MobiDB-lite"/>
    </source>
</evidence>